<feature type="region of interest" description="Disordered" evidence="1">
    <location>
        <begin position="1"/>
        <end position="20"/>
    </location>
</feature>
<accession>A0ABV5UNQ6</accession>
<evidence type="ECO:0000256" key="1">
    <source>
        <dbReference type="SAM" id="MobiDB-lite"/>
    </source>
</evidence>
<reference evidence="2 3" key="1">
    <citation type="submission" date="2024-09" db="EMBL/GenBank/DDBJ databases">
        <authorList>
            <person name="Sun Q."/>
            <person name="Mori K."/>
        </authorList>
    </citation>
    <scope>NUCLEOTIDE SEQUENCE [LARGE SCALE GENOMIC DNA]</scope>
    <source>
        <strain evidence="2 3">JCM 13519</strain>
    </source>
</reference>
<feature type="compositionally biased region" description="Polar residues" evidence="1">
    <location>
        <begin position="1"/>
        <end position="10"/>
    </location>
</feature>
<organism evidence="2 3">
    <name type="scientific">Arthrobacter methylotrophus</name>
    <dbReference type="NCBI Taxonomy" id="121291"/>
    <lineage>
        <taxon>Bacteria</taxon>
        <taxon>Bacillati</taxon>
        <taxon>Actinomycetota</taxon>
        <taxon>Actinomycetes</taxon>
        <taxon>Micrococcales</taxon>
        <taxon>Micrococcaceae</taxon>
        <taxon>Arthrobacter</taxon>
    </lineage>
</organism>
<sequence length="237" mass="27387">MTSEGINRQPQGIPVGGQFAPNKHAEAPIRLFDRTDGSFLNPAPSATAEHCIQFWSSVEIPDEIIDQVVAEYGRTRSAEIDADMEAAMSQWRASWEARNPVPKDKYLAEYQQRFKEEYEQYRLSILPGVTAKRPERLGQYDTRQLIRATKMLIHRPHPDRFPGEDEKVLNEKIELFDGELTVLEIERKYRLSQVRNAMDKIFRNDADALLRALESQSEQLSGIHEQLVHQRADFSEY</sequence>
<comment type="caution">
    <text evidence="2">The sequence shown here is derived from an EMBL/GenBank/DDBJ whole genome shotgun (WGS) entry which is preliminary data.</text>
</comment>
<proteinExistence type="predicted"/>
<keyword evidence="3" id="KW-1185">Reference proteome</keyword>
<evidence type="ECO:0008006" key="4">
    <source>
        <dbReference type="Google" id="ProtNLM"/>
    </source>
</evidence>
<evidence type="ECO:0000313" key="2">
    <source>
        <dbReference type="EMBL" id="MFB9714133.1"/>
    </source>
</evidence>
<dbReference type="RefSeq" id="WP_345043506.1">
    <property type="nucleotide sequence ID" value="NZ_BAABED010000001.1"/>
</dbReference>
<protein>
    <recommendedName>
        <fullName evidence="4">J domain-containing protein</fullName>
    </recommendedName>
</protein>
<name>A0ABV5UNQ6_9MICC</name>
<evidence type="ECO:0000313" key="3">
    <source>
        <dbReference type="Proteomes" id="UP001589536"/>
    </source>
</evidence>
<dbReference type="EMBL" id="JBHMBH010000019">
    <property type="protein sequence ID" value="MFB9714133.1"/>
    <property type="molecule type" value="Genomic_DNA"/>
</dbReference>
<gene>
    <name evidence="2" type="ORF">ACFFPI_08170</name>
</gene>
<dbReference type="Proteomes" id="UP001589536">
    <property type="component" value="Unassembled WGS sequence"/>
</dbReference>